<reference evidence="1 2" key="1">
    <citation type="journal article" date="2016" name="Nat. Commun.">
        <title>Thousands of microbial genomes shed light on interconnected biogeochemical processes in an aquifer system.</title>
        <authorList>
            <person name="Anantharaman K."/>
            <person name="Brown C.T."/>
            <person name="Hug L.A."/>
            <person name="Sharon I."/>
            <person name="Castelle C.J."/>
            <person name="Probst A.J."/>
            <person name="Thomas B.C."/>
            <person name="Singh A."/>
            <person name="Wilkins M.J."/>
            <person name="Karaoz U."/>
            <person name="Brodie E.L."/>
            <person name="Williams K.H."/>
            <person name="Hubbard S.S."/>
            <person name="Banfield J.F."/>
        </authorList>
    </citation>
    <scope>NUCLEOTIDE SEQUENCE [LARGE SCALE GENOMIC DNA]</scope>
</reference>
<dbReference type="Proteomes" id="UP000177777">
    <property type="component" value="Unassembled WGS sequence"/>
</dbReference>
<dbReference type="STRING" id="1801754.A3D42_03020"/>
<comment type="caution">
    <text evidence="1">The sequence shown here is derived from an EMBL/GenBank/DDBJ whole genome shotgun (WGS) entry which is preliminary data.</text>
</comment>
<name>A0A1F6W6Q7_9BACT</name>
<evidence type="ECO:0000313" key="1">
    <source>
        <dbReference type="EMBL" id="OGI77524.1"/>
    </source>
</evidence>
<sequence>MTTKDHIKEWFSRVSERGGYIEKQDIIFLMVQARHLIENHPDISKYKTIEFYSDWIVHTKLDRPSDMRLAIFRDITNALSKYWKSDARALHGEISKIIGLNSLRKELASLFQENDLNMELFSNHENWKTIAGALTYFLQNKPLVFPLENKGKFKTSIKAIMTLEKPADFWIKNLSIIGINDRPHWCFELGGEKNTTKIVGELFIEKF</sequence>
<dbReference type="EMBL" id="MFUE01000014">
    <property type="protein sequence ID" value="OGI77524.1"/>
    <property type="molecule type" value="Genomic_DNA"/>
</dbReference>
<gene>
    <name evidence="1" type="ORF">A3D42_03020</name>
</gene>
<accession>A0A1F6W6Q7</accession>
<proteinExistence type="predicted"/>
<protein>
    <submittedName>
        <fullName evidence="1">Uncharacterized protein</fullName>
    </submittedName>
</protein>
<dbReference type="AlphaFoldDB" id="A0A1F6W6Q7"/>
<evidence type="ECO:0000313" key="2">
    <source>
        <dbReference type="Proteomes" id="UP000177777"/>
    </source>
</evidence>
<organism evidence="1 2">
    <name type="scientific">Candidatus Nomurabacteria bacterium RIFCSPHIGHO2_02_FULL_41_18</name>
    <dbReference type="NCBI Taxonomy" id="1801754"/>
    <lineage>
        <taxon>Bacteria</taxon>
        <taxon>Candidatus Nomuraibacteriota</taxon>
    </lineage>
</organism>